<dbReference type="Pfam" id="PF00254">
    <property type="entry name" value="FKBP_C"/>
    <property type="match status" value="1"/>
</dbReference>
<evidence type="ECO:0000313" key="9">
    <source>
        <dbReference type="Proteomes" id="UP000285768"/>
    </source>
</evidence>
<keyword evidence="5 6" id="KW-0413">Isomerase</keyword>
<protein>
    <recommendedName>
        <fullName evidence="3 6">peptidylprolyl isomerase</fullName>
        <ecNumber evidence="3 6">5.2.1.8</ecNumber>
    </recommendedName>
</protein>
<dbReference type="EC" id="5.2.1.8" evidence="3 6"/>
<evidence type="ECO:0000256" key="2">
    <source>
        <dbReference type="ARBA" id="ARBA00006577"/>
    </source>
</evidence>
<proteinExistence type="inferred from homology"/>
<reference evidence="8 9" key="1">
    <citation type="submission" date="2019-01" db="EMBL/GenBank/DDBJ databases">
        <title>Leucobacter muris sp. nov. isolated from the nose of a laboratory mouse.</title>
        <authorList>
            <person name="Benga L."/>
            <person name="Sproeer C."/>
            <person name="Schumann P."/>
            <person name="Verbarg S."/>
            <person name="Bunk B."/>
            <person name="Engelhardt E."/>
            <person name="Benten P.M."/>
            <person name="Sager M."/>
        </authorList>
    </citation>
    <scope>NUCLEOTIDE SEQUENCE [LARGE SCALE GENOMIC DNA]</scope>
    <source>
        <strain evidence="8 9">DSM 101948</strain>
    </source>
</reference>
<dbReference type="PROSITE" id="PS50059">
    <property type="entry name" value="FKBP_PPIASE"/>
    <property type="match status" value="1"/>
</dbReference>
<dbReference type="RefSeq" id="WP_128387252.1">
    <property type="nucleotide sequence ID" value="NZ_CP035037.1"/>
</dbReference>
<dbReference type="Gene3D" id="3.10.50.40">
    <property type="match status" value="1"/>
</dbReference>
<evidence type="ECO:0000256" key="1">
    <source>
        <dbReference type="ARBA" id="ARBA00000971"/>
    </source>
</evidence>
<keyword evidence="4 6" id="KW-0697">Rotamase</keyword>
<accession>A0ABX5QHE1</accession>
<comment type="similarity">
    <text evidence="2">Belongs to the FKBP-type PPIase family.</text>
</comment>
<sequence length="349" mass="35898">MKISSVLLPAAVAGALLMTGCTGGGGGTGKDASGEACVPAGEASKSIAVKGGVGSDLEITSKTPVSADEMERSVLENGEGDVVKSGQTIAVAMSMFNGSDGASLQQFPESAVPFVEEQLMPWAYEGIRCATPGEQVALVAPYADVFGELKAEESGIEGLTEKDSIVVVMEFGEITEGEDATAGEPGTLEPDQLLKKAEGKEQQAPAGFPSVVLADDGAPTITVPEGAEPPSELSIATLIEGDGEEVQEGDRVYVNYRGVIWRTGEEFDSSWSRGEPIDFLAKEGPGGVIGGFARALVGQKVGSQIISVVPAEDGGYGAASLEQMGHQPDDTMIFVLDILGTVHADADSE</sequence>
<dbReference type="PANTHER" id="PTHR43811:SF19">
    <property type="entry name" value="39 KDA FK506-BINDING NUCLEAR PROTEIN"/>
    <property type="match status" value="1"/>
</dbReference>
<evidence type="ECO:0000259" key="7">
    <source>
        <dbReference type="PROSITE" id="PS50059"/>
    </source>
</evidence>
<gene>
    <name evidence="8" type="ORF">Leucomu_10975</name>
</gene>
<dbReference type="SUPFAM" id="SSF54534">
    <property type="entry name" value="FKBP-like"/>
    <property type="match status" value="1"/>
</dbReference>
<dbReference type="Proteomes" id="UP000285768">
    <property type="component" value="Chromosome"/>
</dbReference>
<evidence type="ECO:0000313" key="8">
    <source>
        <dbReference type="EMBL" id="QAB18369.1"/>
    </source>
</evidence>
<name>A0ABX5QHE1_9MICO</name>
<dbReference type="InterPro" id="IPR001179">
    <property type="entry name" value="PPIase_FKBP_dom"/>
</dbReference>
<dbReference type="InterPro" id="IPR046357">
    <property type="entry name" value="PPIase_dom_sf"/>
</dbReference>
<dbReference type="EMBL" id="CP035037">
    <property type="protein sequence ID" value="QAB18369.1"/>
    <property type="molecule type" value="Genomic_DNA"/>
</dbReference>
<evidence type="ECO:0000256" key="3">
    <source>
        <dbReference type="ARBA" id="ARBA00013194"/>
    </source>
</evidence>
<keyword evidence="9" id="KW-1185">Reference proteome</keyword>
<feature type="domain" description="PPIase FKBP-type" evidence="7">
    <location>
        <begin position="249"/>
        <end position="342"/>
    </location>
</feature>
<evidence type="ECO:0000256" key="5">
    <source>
        <dbReference type="ARBA" id="ARBA00023235"/>
    </source>
</evidence>
<evidence type="ECO:0000256" key="4">
    <source>
        <dbReference type="ARBA" id="ARBA00023110"/>
    </source>
</evidence>
<comment type="catalytic activity">
    <reaction evidence="1 6">
        <text>[protein]-peptidylproline (omega=180) = [protein]-peptidylproline (omega=0)</text>
        <dbReference type="Rhea" id="RHEA:16237"/>
        <dbReference type="Rhea" id="RHEA-COMP:10747"/>
        <dbReference type="Rhea" id="RHEA-COMP:10748"/>
        <dbReference type="ChEBI" id="CHEBI:83833"/>
        <dbReference type="ChEBI" id="CHEBI:83834"/>
        <dbReference type="EC" id="5.2.1.8"/>
    </reaction>
</comment>
<dbReference type="PROSITE" id="PS51257">
    <property type="entry name" value="PROKAR_LIPOPROTEIN"/>
    <property type="match status" value="1"/>
</dbReference>
<dbReference type="PANTHER" id="PTHR43811">
    <property type="entry name" value="FKBP-TYPE PEPTIDYL-PROLYL CIS-TRANS ISOMERASE FKPA"/>
    <property type="match status" value="1"/>
</dbReference>
<dbReference type="GO" id="GO:0016853">
    <property type="term" value="F:isomerase activity"/>
    <property type="evidence" value="ECO:0007669"/>
    <property type="project" value="UniProtKB-KW"/>
</dbReference>
<evidence type="ECO:0000256" key="6">
    <source>
        <dbReference type="PROSITE-ProRule" id="PRU00277"/>
    </source>
</evidence>
<organism evidence="8 9">
    <name type="scientific">Leucobacter muris</name>
    <dbReference type="NCBI Taxonomy" id="1935379"/>
    <lineage>
        <taxon>Bacteria</taxon>
        <taxon>Bacillati</taxon>
        <taxon>Actinomycetota</taxon>
        <taxon>Actinomycetes</taxon>
        <taxon>Micrococcales</taxon>
        <taxon>Microbacteriaceae</taxon>
        <taxon>Leucobacter</taxon>
    </lineage>
</organism>